<dbReference type="InterPro" id="IPR027303">
    <property type="entry name" value="Gln_synth_gly_rich_site"/>
</dbReference>
<evidence type="ECO:0000313" key="10">
    <source>
        <dbReference type="EMBL" id="AGS51946.1"/>
    </source>
</evidence>
<dbReference type="GO" id="GO:0006542">
    <property type="term" value="P:glutamine biosynthetic process"/>
    <property type="evidence" value="ECO:0007669"/>
    <property type="project" value="InterPro"/>
</dbReference>
<evidence type="ECO:0000256" key="6">
    <source>
        <dbReference type="PROSITE-ProRule" id="PRU01330"/>
    </source>
</evidence>
<dbReference type="SUPFAM" id="SSF54368">
    <property type="entry name" value="Glutamine synthetase, N-terminal domain"/>
    <property type="match status" value="1"/>
</dbReference>
<evidence type="ECO:0000259" key="8">
    <source>
        <dbReference type="PROSITE" id="PS51986"/>
    </source>
</evidence>
<comment type="cofactor">
    <cofactor evidence="1">
        <name>Mg(2+)</name>
        <dbReference type="ChEBI" id="CHEBI:18420"/>
    </cofactor>
</comment>
<evidence type="ECO:0000256" key="1">
    <source>
        <dbReference type="ARBA" id="ARBA00001946"/>
    </source>
</evidence>
<keyword evidence="2 10" id="KW-0436">Ligase</keyword>
<dbReference type="Pfam" id="PF03951">
    <property type="entry name" value="Gln-synt_N"/>
    <property type="match status" value="1"/>
</dbReference>
<proteinExistence type="inferred from homology"/>
<dbReference type="PROSITE" id="PS51987">
    <property type="entry name" value="GS_CATALYTIC"/>
    <property type="match status" value="1"/>
</dbReference>
<dbReference type="EC" id="6.3.1.2" evidence="10"/>
<dbReference type="PROSITE" id="PS51986">
    <property type="entry name" value="GS_BETA_GRASP"/>
    <property type="match status" value="1"/>
</dbReference>
<dbReference type="GO" id="GO:0005524">
    <property type="term" value="F:ATP binding"/>
    <property type="evidence" value="ECO:0007669"/>
    <property type="project" value="UniProtKB-KW"/>
</dbReference>
<keyword evidence="4" id="KW-0067">ATP-binding</keyword>
<organism evidence="10">
    <name type="scientific">uncultured bacterium contig00003</name>
    <dbReference type="NCBI Taxonomy" id="1181495"/>
    <lineage>
        <taxon>Bacteria</taxon>
        <taxon>environmental samples</taxon>
    </lineage>
</organism>
<dbReference type="InterPro" id="IPR036651">
    <property type="entry name" value="Gln_synt_N_sf"/>
</dbReference>
<dbReference type="InterPro" id="IPR008146">
    <property type="entry name" value="Gln_synth_cat_dom"/>
</dbReference>
<evidence type="ECO:0000256" key="7">
    <source>
        <dbReference type="RuleBase" id="RU000384"/>
    </source>
</evidence>
<dbReference type="Pfam" id="PF00120">
    <property type="entry name" value="Gln-synt_C"/>
    <property type="match status" value="1"/>
</dbReference>
<dbReference type="PROSITE" id="PS00181">
    <property type="entry name" value="GLNA_ATP"/>
    <property type="match status" value="1"/>
</dbReference>
<keyword evidence="5" id="KW-0460">Magnesium</keyword>
<reference evidence="10" key="1">
    <citation type="submission" date="2012-03" db="EMBL/GenBank/DDBJ databases">
        <title>Functional metagenomics reveals considerable lignocellulase gene clusters in the gut microbiome of a wood-feeding higher termite.</title>
        <authorList>
            <person name="Liu N."/>
        </authorList>
    </citation>
    <scope>NUCLEOTIDE SEQUENCE</scope>
</reference>
<keyword evidence="3" id="KW-0547">Nucleotide-binding</keyword>
<dbReference type="PANTHER" id="PTHR43785">
    <property type="entry name" value="GAMMA-GLUTAMYLPUTRESCINE SYNTHETASE"/>
    <property type="match status" value="1"/>
</dbReference>
<accession>A0A806KBI0</accession>
<dbReference type="SUPFAM" id="SSF55931">
    <property type="entry name" value="Glutamine synthetase/guanido kinase"/>
    <property type="match status" value="1"/>
</dbReference>
<dbReference type="SMART" id="SM01230">
    <property type="entry name" value="Gln-synt_C"/>
    <property type="match status" value="1"/>
</dbReference>
<dbReference type="InterPro" id="IPR014746">
    <property type="entry name" value="Gln_synth/guanido_kin_cat_dom"/>
</dbReference>
<sequence>MKSTVNEVLEFVKENDVKFVRLNFCDLFGVQKNISIMACELQSAFENGVSFDAHLIRGFRDITKSDLFLFPDPTTLAVLPWRPGPGRVVRFYCDIKNPDGSIYADHGREVLKRVADRALKMNYTCKIGAECEFYLFKTGDNGEPSTVTLDKGGYLDISPLDKGEDIRREICLTLEEMGIQPEVSHHEQGPGQNEIDFRFNDVLISADNMQTFKTVVKAIASRNGLFASFMPKPLPSAPGSGMHIYLSLSRNGQNIFKNAGEGQSSAADNFIAGVLEKTPEISLFLNPIANSYERLGKFDAPKYVSWSYQNRSQLIRIPAAEGEKVRMELRSPDPSLNPYLGFALIIAAGLDGIEKKAVLPPAVDADLYTADKNVTKDLPLLPDSLDKAIALAEKSGFVKSVIGEELFLKYLDLTKIEAGDFSAAKEKGEFFRDRYFGVI</sequence>
<evidence type="ECO:0000256" key="3">
    <source>
        <dbReference type="ARBA" id="ARBA00022741"/>
    </source>
</evidence>
<dbReference type="AlphaFoldDB" id="A0A806KBI0"/>
<dbReference type="GO" id="GO:0004356">
    <property type="term" value="F:glutamine synthetase activity"/>
    <property type="evidence" value="ECO:0007669"/>
    <property type="project" value="UniProtKB-EC"/>
</dbReference>
<feature type="domain" description="GS catalytic" evidence="9">
    <location>
        <begin position="107"/>
        <end position="439"/>
    </location>
</feature>
<evidence type="ECO:0000256" key="5">
    <source>
        <dbReference type="ARBA" id="ARBA00022842"/>
    </source>
</evidence>
<dbReference type="PANTHER" id="PTHR43785:SF12">
    <property type="entry name" value="TYPE-1 GLUTAMINE SYNTHETASE 2"/>
    <property type="match status" value="1"/>
</dbReference>
<feature type="domain" description="GS beta-grasp" evidence="8">
    <location>
        <begin position="15"/>
        <end position="100"/>
    </location>
</feature>
<name>A0A806KBI0_9BACT</name>
<evidence type="ECO:0000259" key="9">
    <source>
        <dbReference type="PROSITE" id="PS51987"/>
    </source>
</evidence>
<dbReference type="InterPro" id="IPR008147">
    <property type="entry name" value="Gln_synt_N"/>
</dbReference>
<evidence type="ECO:0000256" key="4">
    <source>
        <dbReference type="ARBA" id="ARBA00022840"/>
    </source>
</evidence>
<dbReference type="EMBL" id="JQ844178">
    <property type="protein sequence ID" value="AGS51946.1"/>
    <property type="molecule type" value="Genomic_DNA"/>
</dbReference>
<evidence type="ECO:0000256" key="2">
    <source>
        <dbReference type="ARBA" id="ARBA00022598"/>
    </source>
</evidence>
<protein>
    <submittedName>
        <fullName evidence="10">Glutamine synthetase type I</fullName>
        <ecNumber evidence="10">6.3.1.2</ecNumber>
    </submittedName>
</protein>
<dbReference type="Gene3D" id="3.30.590.10">
    <property type="entry name" value="Glutamine synthetase/guanido kinase, catalytic domain"/>
    <property type="match status" value="1"/>
</dbReference>
<dbReference type="Gene3D" id="3.10.20.70">
    <property type="entry name" value="Glutamine synthetase, N-terminal domain"/>
    <property type="match status" value="1"/>
</dbReference>
<comment type="similarity">
    <text evidence="6 7">Belongs to the glutamine synthetase family.</text>
</comment>